<evidence type="ECO:0000313" key="1">
    <source>
        <dbReference type="EMBL" id="CAJ2505521.1"/>
    </source>
</evidence>
<accession>A0AAI8YI27</accession>
<comment type="caution">
    <text evidence="1">The sequence shown here is derived from an EMBL/GenBank/DDBJ whole genome shotgun (WGS) entry which is preliminary data.</text>
</comment>
<organism evidence="1 2">
    <name type="scientific">Anthostomella pinea</name>
    <dbReference type="NCBI Taxonomy" id="933095"/>
    <lineage>
        <taxon>Eukaryota</taxon>
        <taxon>Fungi</taxon>
        <taxon>Dikarya</taxon>
        <taxon>Ascomycota</taxon>
        <taxon>Pezizomycotina</taxon>
        <taxon>Sordariomycetes</taxon>
        <taxon>Xylariomycetidae</taxon>
        <taxon>Xylariales</taxon>
        <taxon>Xylariaceae</taxon>
        <taxon>Anthostomella</taxon>
    </lineage>
</organism>
<reference evidence="1" key="1">
    <citation type="submission" date="2023-10" db="EMBL/GenBank/DDBJ databases">
        <authorList>
            <person name="Hackl T."/>
        </authorList>
    </citation>
    <scope>NUCLEOTIDE SEQUENCE</scope>
</reference>
<name>A0AAI8YI27_9PEZI</name>
<evidence type="ECO:0000313" key="2">
    <source>
        <dbReference type="Proteomes" id="UP001295740"/>
    </source>
</evidence>
<dbReference type="Proteomes" id="UP001295740">
    <property type="component" value="Unassembled WGS sequence"/>
</dbReference>
<sequence length="110" mass="12595">MSYSIYIIATRVSWKVLGGKDSNRSRRPNLPLPTWTAFLVSNLMVGGHQTYAGIKNMLTLLFSHLRSIELIIIVVPQSTRKASERNKEEARKCHQERELSLDRLSKKTVL</sequence>
<proteinExistence type="predicted"/>
<protein>
    <submittedName>
        <fullName evidence="1">Uu.00g129150.m01.CDS01</fullName>
    </submittedName>
</protein>
<dbReference type="AlphaFoldDB" id="A0AAI8YI27"/>
<keyword evidence="2" id="KW-1185">Reference proteome</keyword>
<gene>
    <name evidence="1" type="ORF">KHLLAP_LOCUS5989</name>
</gene>
<dbReference type="EMBL" id="CAUWAG010000007">
    <property type="protein sequence ID" value="CAJ2505521.1"/>
    <property type="molecule type" value="Genomic_DNA"/>
</dbReference>